<organism evidence="2 3">
    <name type="scientific">Chara braunii</name>
    <name type="common">Braun's stonewort</name>
    <dbReference type="NCBI Taxonomy" id="69332"/>
    <lineage>
        <taxon>Eukaryota</taxon>
        <taxon>Viridiplantae</taxon>
        <taxon>Streptophyta</taxon>
        <taxon>Charophyceae</taxon>
        <taxon>Charales</taxon>
        <taxon>Characeae</taxon>
        <taxon>Chara</taxon>
    </lineage>
</organism>
<dbReference type="EMBL" id="BFEA01000018">
    <property type="protein sequence ID" value="GBG61199.1"/>
    <property type="molecule type" value="Genomic_DNA"/>
</dbReference>
<dbReference type="Proteomes" id="UP000265515">
    <property type="component" value="Unassembled WGS sequence"/>
</dbReference>
<name>A0A388JTR0_CHABU</name>
<dbReference type="AlphaFoldDB" id="A0A388JTR0"/>
<keyword evidence="1" id="KW-0812">Transmembrane</keyword>
<dbReference type="Gramene" id="GBG61199">
    <property type="protein sequence ID" value="GBG61199"/>
    <property type="gene ID" value="CBR_g19732"/>
</dbReference>
<gene>
    <name evidence="2" type="ORF">CBR_g19732</name>
</gene>
<keyword evidence="1" id="KW-1133">Transmembrane helix</keyword>
<evidence type="ECO:0000313" key="2">
    <source>
        <dbReference type="EMBL" id="GBG61199.1"/>
    </source>
</evidence>
<keyword evidence="3" id="KW-1185">Reference proteome</keyword>
<feature type="transmembrane region" description="Helical" evidence="1">
    <location>
        <begin position="62"/>
        <end position="81"/>
    </location>
</feature>
<evidence type="ECO:0000313" key="3">
    <source>
        <dbReference type="Proteomes" id="UP000265515"/>
    </source>
</evidence>
<comment type="caution">
    <text evidence="2">The sequence shown here is derived from an EMBL/GenBank/DDBJ whole genome shotgun (WGS) entry which is preliminary data.</text>
</comment>
<accession>A0A388JTR0</accession>
<keyword evidence="1" id="KW-0472">Membrane</keyword>
<proteinExistence type="predicted"/>
<protein>
    <submittedName>
        <fullName evidence="2">Uncharacterized protein</fullName>
    </submittedName>
</protein>
<sequence>MREHGQILDGQEQRYNASLNQWVMEKEELEFTKRAYQKQIREVQEQLFDKQSMAVEIRKQFLTYKWGVSTNSIIIIIIIIID</sequence>
<reference evidence="2 3" key="1">
    <citation type="journal article" date="2018" name="Cell">
        <title>The Chara Genome: Secondary Complexity and Implications for Plant Terrestrialization.</title>
        <authorList>
            <person name="Nishiyama T."/>
            <person name="Sakayama H."/>
            <person name="Vries J.D."/>
            <person name="Buschmann H."/>
            <person name="Saint-Marcoux D."/>
            <person name="Ullrich K.K."/>
            <person name="Haas F.B."/>
            <person name="Vanderstraeten L."/>
            <person name="Becker D."/>
            <person name="Lang D."/>
            <person name="Vosolsobe S."/>
            <person name="Rombauts S."/>
            <person name="Wilhelmsson P.K.I."/>
            <person name="Janitza P."/>
            <person name="Kern R."/>
            <person name="Heyl A."/>
            <person name="Rumpler F."/>
            <person name="Villalobos L.I.A.C."/>
            <person name="Clay J.M."/>
            <person name="Skokan R."/>
            <person name="Toyoda A."/>
            <person name="Suzuki Y."/>
            <person name="Kagoshima H."/>
            <person name="Schijlen E."/>
            <person name="Tajeshwar N."/>
            <person name="Catarino B."/>
            <person name="Hetherington A.J."/>
            <person name="Saltykova A."/>
            <person name="Bonnot C."/>
            <person name="Breuninger H."/>
            <person name="Symeonidi A."/>
            <person name="Radhakrishnan G.V."/>
            <person name="Van Nieuwerburgh F."/>
            <person name="Deforce D."/>
            <person name="Chang C."/>
            <person name="Karol K.G."/>
            <person name="Hedrich R."/>
            <person name="Ulvskov P."/>
            <person name="Glockner G."/>
            <person name="Delwiche C.F."/>
            <person name="Petrasek J."/>
            <person name="Van de Peer Y."/>
            <person name="Friml J."/>
            <person name="Beilby M."/>
            <person name="Dolan L."/>
            <person name="Kohara Y."/>
            <person name="Sugano S."/>
            <person name="Fujiyama A."/>
            <person name="Delaux P.-M."/>
            <person name="Quint M."/>
            <person name="TheiBen G."/>
            <person name="Hagemann M."/>
            <person name="Harholt J."/>
            <person name="Dunand C."/>
            <person name="Zachgo S."/>
            <person name="Langdale J."/>
            <person name="Maumus F."/>
            <person name="Straeten D.V.D."/>
            <person name="Gould S.B."/>
            <person name="Rensing S.A."/>
        </authorList>
    </citation>
    <scope>NUCLEOTIDE SEQUENCE [LARGE SCALE GENOMIC DNA]</scope>
    <source>
        <strain evidence="2 3">S276</strain>
    </source>
</reference>
<evidence type="ECO:0000256" key="1">
    <source>
        <dbReference type="SAM" id="Phobius"/>
    </source>
</evidence>